<reference evidence="2 3" key="1">
    <citation type="journal article" date="2023" name="Nucleic Acids Res.">
        <title>The hologenome of Daphnia magna reveals possible DNA methylation and microbiome-mediated evolution of the host genome.</title>
        <authorList>
            <person name="Chaturvedi A."/>
            <person name="Li X."/>
            <person name="Dhandapani V."/>
            <person name="Marshall H."/>
            <person name="Kissane S."/>
            <person name="Cuenca-Cambronero M."/>
            <person name="Asole G."/>
            <person name="Calvet F."/>
            <person name="Ruiz-Romero M."/>
            <person name="Marangio P."/>
            <person name="Guigo R."/>
            <person name="Rago D."/>
            <person name="Mirbahai L."/>
            <person name="Eastwood N."/>
            <person name="Colbourne J.K."/>
            <person name="Zhou J."/>
            <person name="Mallon E."/>
            <person name="Orsini L."/>
        </authorList>
    </citation>
    <scope>NUCLEOTIDE SEQUENCE [LARGE SCALE GENOMIC DNA]</scope>
    <source>
        <strain evidence="2">LRV0_1</strain>
    </source>
</reference>
<dbReference type="Proteomes" id="UP001234178">
    <property type="component" value="Unassembled WGS sequence"/>
</dbReference>
<sequence length="124" mass="14012">MNIPSISVPSQSRNFPRQWNQPLSHQLQILLCVAYGWIIFALQLTGPRLADFIFPPSPNKPRFYWPYSPRSVEQLPDPPTPPGDPESEPNHFIPNIADCEVKNEVGETEETPAPAEPEQPVRSL</sequence>
<evidence type="ECO:0000313" key="3">
    <source>
        <dbReference type="Proteomes" id="UP001234178"/>
    </source>
</evidence>
<name>A0ABQ9Z176_9CRUS</name>
<evidence type="ECO:0000313" key="2">
    <source>
        <dbReference type="EMBL" id="KAK4006605.1"/>
    </source>
</evidence>
<organism evidence="2 3">
    <name type="scientific">Daphnia magna</name>
    <dbReference type="NCBI Taxonomy" id="35525"/>
    <lineage>
        <taxon>Eukaryota</taxon>
        <taxon>Metazoa</taxon>
        <taxon>Ecdysozoa</taxon>
        <taxon>Arthropoda</taxon>
        <taxon>Crustacea</taxon>
        <taxon>Branchiopoda</taxon>
        <taxon>Diplostraca</taxon>
        <taxon>Cladocera</taxon>
        <taxon>Anomopoda</taxon>
        <taxon>Daphniidae</taxon>
        <taxon>Daphnia</taxon>
    </lineage>
</organism>
<gene>
    <name evidence="2" type="ORF">OUZ56_011762</name>
</gene>
<proteinExistence type="predicted"/>
<accession>A0ABQ9Z176</accession>
<feature type="region of interest" description="Disordered" evidence="1">
    <location>
        <begin position="68"/>
        <end position="124"/>
    </location>
</feature>
<evidence type="ECO:0000256" key="1">
    <source>
        <dbReference type="SAM" id="MobiDB-lite"/>
    </source>
</evidence>
<dbReference type="EMBL" id="JAOYFB010000002">
    <property type="protein sequence ID" value="KAK4006605.1"/>
    <property type="molecule type" value="Genomic_DNA"/>
</dbReference>
<comment type="caution">
    <text evidence="2">The sequence shown here is derived from an EMBL/GenBank/DDBJ whole genome shotgun (WGS) entry which is preliminary data.</text>
</comment>
<protein>
    <submittedName>
        <fullName evidence="2">Uncharacterized protein</fullName>
    </submittedName>
</protein>
<keyword evidence="3" id="KW-1185">Reference proteome</keyword>